<evidence type="ECO:0000313" key="6">
    <source>
        <dbReference type="Proteomes" id="UP001246576"/>
    </source>
</evidence>
<keyword evidence="2" id="KW-0378">Hydrolase</keyword>
<keyword evidence="3 5" id="KW-0269">Exonuclease</keyword>
<accession>A0ABU2EG31</accession>
<dbReference type="InterPro" id="IPR012337">
    <property type="entry name" value="RNaseH-like_sf"/>
</dbReference>
<dbReference type="EMBL" id="JAVLSJ010000001">
    <property type="protein sequence ID" value="MDR9847091.1"/>
    <property type="molecule type" value="Genomic_DNA"/>
</dbReference>
<dbReference type="Proteomes" id="UP001246576">
    <property type="component" value="Unassembled WGS sequence"/>
</dbReference>
<feature type="domain" description="Exonuclease" evidence="4">
    <location>
        <begin position="7"/>
        <end position="175"/>
    </location>
</feature>
<dbReference type="InterPro" id="IPR036397">
    <property type="entry name" value="RNaseH_sf"/>
</dbReference>
<evidence type="ECO:0000313" key="5">
    <source>
        <dbReference type="EMBL" id="MDR9847091.1"/>
    </source>
</evidence>
<dbReference type="PANTHER" id="PTHR30231">
    <property type="entry name" value="DNA POLYMERASE III SUBUNIT EPSILON"/>
    <property type="match status" value="1"/>
</dbReference>
<keyword evidence="1" id="KW-0540">Nuclease</keyword>
<proteinExistence type="predicted"/>
<sequence>MSLIGGLDTETTGLDQSKGDRIIEVALLTYDTASRKLVDKFVQRIDPERAISAGAQDIHGISYNELVGQPKWEAVAPELQRRMNALDLAIAHNWGFDGPFITGEFARIGMAVPNIASFCTMENGRWACYDGKLPRLQELCIALGVPYDPALAHAAEYDVEQTMECFWRGLDRGFYAPPIDLSFLKKAA</sequence>
<organism evidence="5 6">
    <name type="scientific">Herbaspirillum huttiense subsp. lycopersici</name>
    <dbReference type="NCBI Taxonomy" id="3074428"/>
    <lineage>
        <taxon>Bacteria</taxon>
        <taxon>Pseudomonadati</taxon>
        <taxon>Pseudomonadota</taxon>
        <taxon>Betaproteobacteria</taxon>
        <taxon>Burkholderiales</taxon>
        <taxon>Oxalobacteraceae</taxon>
        <taxon>Herbaspirillum</taxon>
    </lineage>
</organism>
<name>A0ABU2EG31_9BURK</name>
<dbReference type="PANTHER" id="PTHR30231:SF4">
    <property type="entry name" value="PROTEIN NEN2"/>
    <property type="match status" value="1"/>
</dbReference>
<evidence type="ECO:0000256" key="3">
    <source>
        <dbReference type="ARBA" id="ARBA00022839"/>
    </source>
</evidence>
<protein>
    <submittedName>
        <fullName evidence="5">3'-5' exonuclease</fullName>
    </submittedName>
</protein>
<dbReference type="CDD" id="cd06127">
    <property type="entry name" value="DEDDh"/>
    <property type="match status" value="1"/>
</dbReference>
<evidence type="ECO:0000256" key="1">
    <source>
        <dbReference type="ARBA" id="ARBA00022722"/>
    </source>
</evidence>
<dbReference type="GO" id="GO:0004527">
    <property type="term" value="F:exonuclease activity"/>
    <property type="evidence" value="ECO:0007669"/>
    <property type="project" value="UniProtKB-KW"/>
</dbReference>
<keyword evidence="6" id="KW-1185">Reference proteome</keyword>
<dbReference type="InterPro" id="IPR013520">
    <property type="entry name" value="Ribonucl_H"/>
</dbReference>
<dbReference type="SMART" id="SM00479">
    <property type="entry name" value="EXOIII"/>
    <property type="match status" value="1"/>
</dbReference>
<dbReference type="RefSeq" id="WP_310839513.1">
    <property type="nucleotide sequence ID" value="NZ_JAVLSJ010000001.1"/>
</dbReference>
<gene>
    <name evidence="5" type="ORF">RI048_02575</name>
</gene>
<dbReference type="SUPFAM" id="SSF53098">
    <property type="entry name" value="Ribonuclease H-like"/>
    <property type="match status" value="1"/>
</dbReference>
<evidence type="ECO:0000256" key="2">
    <source>
        <dbReference type="ARBA" id="ARBA00022801"/>
    </source>
</evidence>
<evidence type="ECO:0000259" key="4">
    <source>
        <dbReference type="SMART" id="SM00479"/>
    </source>
</evidence>
<comment type="caution">
    <text evidence="5">The sequence shown here is derived from an EMBL/GenBank/DDBJ whole genome shotgun (WGS) entry which is preliminary data.</text>
</comment>
<reference evidence="5" key="1">
    <citation type="submission" date="2023-09" db="EMBL/GenBank/DDBJ databases">
        <title>Description of first Herbaspirillum huttiense subsp. nephrolepsisexaltata and Herbaspirillum huttiense subsp. lycopersicon.</title>
        <authorList>
            <person name="Poudel M."/>
            <person name="Sharma A."/>
            <person name="Goss E."/>
            <person name="Tapia J.H."/>
            <person name="Harmon C.M."/>
            <person name="Jones J.B."/>
        </authorList>
    </citation>
    <scope>NUCLEOTIDE SEQUENCE</scope>
    <source>
        <strain evidence="5">SE1</strain>
    </source>
</reference>
<dbReference type="Gene3D" id="3.30.420.10">
    <property type="entry name" value="Ribonuclease H-like superfamily/Ribonuclease H"/>
    <property type="match status" value="1"/>
</dbReference>
<dbReference type="Pfam" id="PF00929">
    <property type="entry name" value="RNase_T"/>
    <property type="match status" value="1"/>
</dbReference>